<gene>
    <name evidence="2" type="ORF">P5G65_04670</name>
</gene>
<feature type="transmembrane region" description="Helical" evidence="1">
    <location>
        <begin position="154"/>
        <end position="175"/>
    </location>
</feature>
<sequence>MSGIIEILLKVAPLITVAFVLIRFNITTTNKTVIDILLTPKNTSDWEDFLEIISVSLILVLTLNIPSLIFDSAEFSKFIQDLFILTNLGSFLLTGIVLLACWIISLFGVSIKKRLINIIIFTNFALILIFSFLNTVLNKAYILQLFNTKQNSKLLVAVGIVYIFYIFLFYIYRFLYRLFNGPRIPAYKIEKTPVNLVEEELKDLYFIYMFDGERHIMANYPVSRKSVTFPAYVYYPKENSLVKYTKD</sequence>
<keyword evidence="1" id="KW-1133">Transmembrane helix</keyword>
<name>A0ABU6D631_9BACL</name>
<feature type="transmembrane region" description="Helical" evidence="1">
    <location>
        <begin position="7"/>
        <end position="26"/>
    </location>
</feature>
<organism evidence="2 3">
    <name type="scientific">Paenibacillus chondroitinus</name>
    <dbReference type="NCBI Taxonomy" id="59842"/>
    <lineage>
        <taxon>Bacteria</taxon>
        <taxon>Bacillati</taxon>
        <taxon>Bacillota</taxon>
        <taxon>Bacilli</taxon>
        <taxon>Bacillales</taxon>
        <taxon>Paenibacillaceae</taxon>
        <taxon>Paenibacillus</taxon>
    </lineage>
</organism>
<feature type="transmembrane region" description="Helical" evidence="1">
    <location>
        <begin position="82"/>
        <end position="109"/>
    </location>
</feature>
<evidence type="ECO:0000313" key="3">
    <source>
        <dbReference type="Proteomes" id="UP001355653"/>
    </source>
</evidence>
<keyword evidence="3" id="KW-1185">Reference proteome</keyword>
<dbReference type="EMBL" id="JAROBY010000008">
    <property type="protein sequence ID" value="MEB4793178.1"/>
    <property type="molecule type" value="Genomic_DNA"/>
</dbReference>
<proteinExistence type="predicted"/>
<keyword evidence="1" id="KW-0472">Membrane</keyword>
<dbReference type="Proteomes" id="UP001355653">
    <property type="component" value="Unassembled WGS sequence"/>
</dbReference>
<feature type="transmembrane region" description="Helical" evidence="1">
    <location>
        <begin position="115"/>
        <end position="133"/>
    </location>
</feature>
<comment type="caution">
    <text evidence="2">The sequence shown here is derived from an EMBL/GenBank/DDBJ whole genome shotgun (WGS) entry which is preliminary data.</text>
</comment>
<evidence type="ECO:0000256" key="1">
    <source>
        <dbReference type="SAM" id="Phobius"/>
    </source>
</evidence>
<feature type="transmembrane region" description="Helical" evidence="1">
    <location>
        <begin position="49"/>
        <end position="70"/>
    </location>
</feature>
<evidence type="ECO:0000313" key="2">
    <source>
        <dbReference type="EMBL" id="MEB4793178.1"/>
    </source>
</evidence>
<protein>
    <recommendedName>
        <fullName evidence="4">DUF5671 domain-containing protein</fullName>
    </recommendedName>
</protein>
<accession>A0ABU6D631</accession>
<reference evidence="2 3" key="1">
    <citation type="submission" date="2023-03" db="EMBL/GenBank/DDBJ databases">
        <title>Bacillus Genome Sequencing.</title>
        <authorList>
            <person name="Dunlap C."/>
        </authorList>
    </citation>
    <scope>NUCLEOTIDE SEQUENCE [LARGE SCALE GENOMIC DNA]</scope>
    <source>
        <strain evidence="2 3">NRS-1351</strain>
    </source>
</reference>
<evidence type="ECO:0008006" key="4">
    <source>
        <dbReference type="Google" id="ProtNLM"/>
    </source>
</evidence>
<dbReference type="RefSeq" id="WP_127452301.1">
    <property type="nucleotide sequence ID" value="NZ_JAROBY010000008.1"/>
</dbReference>
<keyword evidence="1" id="KW-0812">Transmembrane</keyword>